<dbReference type="Proteomes" id="UP001163105">
    <property type="component" value="Unassembled WGS sequence"/>
</dbReference>
<organism evidence="3 4">
    <name type="scientific">Purpureocillium lavendulum</name>
    <dbReference type="NCBI Taxonomy" id="1247861"/>
    <lineage>
        <taxon>Eukaryota</taxon>
        <taxon>Fungi</taxon>
        <taxon>Dikarya</taxon>
        <taxon>Ascomycota</taxon>
        <taxon>Pezizomycotina</taxon>
        <taxon>Sordariomycetes</taxon>
        <taxon>Hypocreomycetidae</taxon>
        <taxon>Hypocreales</taxon>
        <taxon>Ophiocordycipitaceae</taxon>
        <taxon>Purpureocillium</taxon>
    </lineage>
</organism>
<evidence type="ECO:0000313" key="4">
    <source>
        <dbReference type="Proteomes" id="UP001163105"/>
    </source>
</evidence>
<keyword evidence="1" id="KW-0732">Signal</keyword>
<evidence type="ECO:0000256" key="1">
    <source>
        <dbReference type="SAM" id="SignalP"/>
    </source>
</evidence>
<evidence type="ECO:0000259" key="2">
    <source>
        <dbReference type="Pfam" id="PF25484"/>
    </source>
</evidence>
<protein>
    <submittedName>
        <fullName evidence="3">Dihydroorotate dehydrogenase (Fumarate)</fullName>
    </submittedName>
</protein>
<feature type="signal peptide" evidence="1">
    <location>
        <begin position="1"/>
        <end position="28"/>
    </location>
</feature>
<dbReference type="AlphaFoldDB" id="A0AB34FWC3"/>
<evidence type="ECO:0000313" key="3">
    <source>
        <dbReference type="EMBL" id="KAJ6443437.1"/>
    </source>
</evidence>
<dbReference type="InterPro" id="IPR057229">
    <property type="entry name" value="DUF7907"/>
</dbReference>
<feature type="domain" description="DUF7907" evidence="2">
    <location>
        <begin position="33"/>
        <end position="219"/>
    </location>
</feature>
<sequence length="221" mass="22808">MQTAAGLVSSLLLSAAGSLLAGAATAAAQDVQSKPFSLVVQAPSDKSLDGQKLAACHTGAAIESLCLGGSSGAGSSFFLNTTQGAQPPQPGYEPAGVLVWNLPSGGGVPGGGVVSEPMSFSVDPSTNVALPLFQPGSGTTQYVAFDTTAAKDAARLVVFSSLDDTRRPPTEDKPRALSNWHVCQTYYAGYQYRTLNWVLGNGGQKPQNPSCVKVEVQRKFT</sequence>
<gene>
    <name evidence="3" type="ORF">O9K51_04616</name>
</gene>
<feature type="chain" id="PRO_5044318899" evidence="1">
    <location>
        <begin position="29"/>
        <end position="221"/>
    </location>
</feature>
<proteinExistence type="predicted"/>
<accession>A0AB34FWC3</accession>
<name>A0AB34FWC3_9HYPO</name>
<dbReference type="EMBL" id="JAQHRD010000003">
    <property type="protein sequence ID" value="KAJ6443437.1"/>
    <property type="molecule type" value="Genomic_DNA"/>
</dbReference>
<dbReference type="Pfam" id="PF25484">
    <property type="entry name" value="DUF7907"/>
    <property type="match status" value="1"/>
</dbReference>
<reference evidence="3" key="1">
    <citation type="submission" date="2023-01" db="EMBL/GenBank/DDBJ databases">
        <title>The growth and conidiation of Purpureocillium lavendulum are regulated by nitrogen source and histone H3K14 acetylation.</title>
        <authorList>
            <person name="Tang P."/>
            <person name="Han J."/>
            <person name="Zhang C."/>
            <person name="Tang P."/>
            <person name="Qi F."/>
            <person name="Zhang K."/>
            <person name="Liang L."/>
        </authorList>
    </citation>
    <scope>NUCLEOTIDE SEQUENCE</scope>
    <source>
        <strain evidence="3">YMF1.00683</strain>
    </source>
</reference>
<comment type="caution">
    <text evidence="3">The sequence shown here is derived from an EMBL/GenBank/DDBJ whole genome shotgun (WGS) entry which is preliminary data.</text>
</comment>
<keyword evidence="4" id="KW-1185">Reference proteome</keyword>